<dbReference type="Proteomes" id="UP000829758">
    <property type="component" value="Chromosome"/>
</dbReference>
<evidence type="ECO:0000313" key="4">
    <source>
        <dbReference type="Proteomes" id="UP000829758"/>
    </source>
</evidence>
<dbReference type="SUPFAM" id="SSF55729">
    <property type="entry name" value="Acyl-CoA N-acyltransferases (Nat)"/>
    <property type="match status" value="1"/>
</dbReference>
<dbReference type="EMBL" id="JAJFZT010000008">
    <property type="protein sequence ID" value="MCC3273628.1"/>
    <property type="molecule type" value="Genomic_DNA"/>
</dbReference>
<evidence type="ECO:0000313" key="5">
    <source>
        <dbReference type="Proteomes" id="UP001155145"/>
    </source>
</evidence>
<dbReference type="GO" id="GO:0016747">
    <property type="term" value="F:acyltransferase activity, transferring groups other than amino-acyl groups"/>
    <property type="evidence" value="ECO:0007669"/>
    <property type="project" value="InterPro"/>
</dbReference>
<sequence>MTDEPYRLLHTAPPVEAYLRLRAESGLSPKRADQARAALPGSWAAVHIVETATGTPVAMGRVIGDGGWYFHIADMAVLPGHQRQGLGDRVLTELLAQIRAEAPAGAWVTLMADPPGRRLYARHGFLETAPDSLGMALTL</sequence>
<name>A0A9X1S9X9_9MICC</name>
<dbReference type="AlphaFoldDB" id="A0A9X1S9X9"/>
<dbReference type="InterPro" id="IPR000182">
    <property type="entry name" value="GNAT_dom"/>
</dbReference>
<proteinExistence type="predicted"/>
<evidence type="ECO:0000313" key="2">
    <source>
        <dbReference type="EMBL" id="MCC3273628.1"/>
    </source>
</evidence>
<dbReference type="RefSeq" id="WP_227929354.1">
    <property type="nucleotide sequence ID" value="NZ_CP094984.1"/>
</dbReference>
<protein>
    <submittedName>
        <fullName evidence="2">GNAT family N-acetyltransferase</fullName>
    </submittedName>
</protein>
<feature type="domain" description="N-acetyltransferase" evidence="1">
    <location>
        <begin position="4"/>
        <end position="139"/>
    </location>
</feature>
<organism evidence="2 5">
    <name type="scientific">Arthrobacter zhangbolii</name>
    <dbReference type="NCBI Taxonomy" id="2886936"/>
    <lineage>
        <taxon>Bacteria</taxon>
        <taxon>Bacillati</taxon>
        <taxon>Actinomycetota</taxon>
        <taxon>Actinomycetes</taxon>
        <taxon>Micrococcales</taxon>
        <taxon>Micrococcaceae</taxon>
        <taxon>Arthrobacter</taxon>
    </lineage>
</organism>
<dbReference type="EMBL" id="CP094984">
    <property type="protein sequence ID" value="UON92433.1"/>
    <property type="molecule type" value="Genomic_DNA"/>
</dbReference>
<reference evidence="2" key="1">
    <citation type="submission" date="2021-10" db="EMBL/GenBank/DDBJ databases">
        <title>Novel species in genus Arthrobacter.</title>
        <authorList>
            <person name="Liu Y."/>
        </authorList>
    </citation>
    <scope>NUCLEOTIDE SEQUENCE</scope>
    <source>
        <strain evidence="2">Zg-Y462</strain>
        <strain evidence="4">zg-Y462</strain>
    </source>
</reference>
<dbReference type="CDD" id="cd04301">
    <property type="entry name" value="NAT_SF"/>
    <property type="match status" value="1"/>
</dbReference>
<dbReference type="Pfam" id="PF13508">
    <property type="entry name" value="Acetyltransf_7"/>
    <property type="match status" value="1"/>
</dbReference>
<dbReference type="Gene3D" id="3.40.630.30">
    <property type="match status" value="1"/>
</dbReference>
<evidence type="ECO:0000259" key="1">
    <source>
        <dbReference type="PROSITE" id="PS51186"/>
    </source>
</evidence>
<keyword evidence="4" id="KW-1185">Reference proteome</keyword>
<gene>
    <name evidence="2" type="ORF">LJ755_12920</name>
    <name evidence="3" type="ORF">MUK71_01905</name>
</gene>
<evidence type="ECO:0000313" key="3">
    <source>
        <dbReference type="EMBL" id="UON92433.1"/>
    </source>
</evidence>
<accession>A0A9X1S9X9</accession>
<dbReference type="InterPro" id="IPR016181">
    <property type="entry name" value="Acyl_CoA_acyltransferase"/>
</dbReference>
<dbReference type="Proteomes" id="UP001155145">
    <property type="component" value="Unassembled WGS sequence"/>
</dbReference>
<dbReference type="PROSITE" id="PS51186">
    <property type="entry name" value="GNAT"/>
    <property type="match status" value="1"/>
</dbReference>